<dbReference type="InterPro" id="IPR050987">
    <property type="entry name" value="AtrR-like"/>
</dbReference>
<dbReference type="VEuPathDB" id="FungiDB:ASPSYDRAFT_68642"/>
<dbReference type="PANTHER" id="PTHR46910:SF5">
    <property type="entry name" value="ZN(II)2CYS6 TRANSCRIPTION FACTOR (EUROFUNG)"/>
    <property type="match status" value="1"/>
</dbReference>
<dbReference type="InterPro" id="IPR007219">
    <property type="entry name" value="XnlR_reg_dom"/>
</dbReference>
<sequence length="524" mass="58436">MGEITQAKDFPPLPLDVVNAVIREIQKNRPLFLYSYPLNDVSLVVRLFQTAFSESTPVSAAHLACTYGALYFILREFRYLQNPICQRLDFNEAISLADNKFDALLKDYNVLSVPSFGNVLALTLGAMKAQNQGSPFLNCTLISAAASHCQSLGYNHDSGHGNSSNSRRLFWCVYMLEKEVSMFFGRASALQDADIDVALPVFSHKQPFERWDRLFEAGIKLAKIQERIYNDLYSRKSLELGQTERENKIHDIVQKARHFYDNRMYYTLTVSDGKERLFRLAGDILGTKESATLTTLLRAPSSSKTGQTHIRPECFKAARTTLKLYLHCSRACELGGLSSETERYRDWGLLSCVLTPFMVITLHAIASSSAEDITLLNDVVSTLEQIQAVSPSKSCEKLYKLTVSFAKAASGFVQRRESIHEVSRWRYSQQDDSLSLASMDREVGTAKRLPKGRLGSSATWASASASLVFTRNTDEGSLFQQVMDEDMREVVGGNAEELFRVLEGFTGGGLVSVLDVFGGGFLDA</sequence>
<name>A0A1L9THF1_9EURO</name>
<gene>
    <name evidence="3" type="ORF">ASPSYDRAFT_68642</name>
</gene>
<evidence type="ECO:0000259" key="2">
    <source>
        <dbReference type="SMART" id="SM00906"/>
    </source>
</evidence>
<evidence type="ECO:0000256" key="1">
    <source>
        <dbReference type="ARBA" id="ARBA00023242"/>
    </source>
</evidence>
<dbReference type="GO" id="GO:0003700">
    <property type="term" value="F:DNA-binding transcription factor activity"/>
    <property type="evidence" value="ECO:0007669"/>
    <property type="project" value="InterPro"/>
</dbReference>
<dbReference type="AlphaFoldDB" id="A0A1L9THF1"/>
<accession>A0A1L9THF1</accession>
<dbReference type="RefSeq" id="XP_040702662.1">
    <property type="nucleotide sequence ID" value="XM_040850444.1"/>
</dbReference>
<dbReference type="GeneID" id="63766517"/>
<dbReference type="SMART" id="SM00906">
    <property type="entry name" value="Fungal_trans"/>
    <property type="match status" value="1"/>
</dbReference>
<keyword evidence="4" id="KW-1185">Reference proteome</keyword>
<protein>
    <recommendedName>
        <fullName evidence="2">Xylanolytic transcriptional activator regulatory domain-containing protein</fullName>
    </recommendedName>
</protein>
<dbReference type="GO" id="GO:0003677">
    <property type="term" value="F:DNA binding"/>
    <property type="evidence" value="ECO:0007669"/>
    <property type="project" value="InterPro"/>
</dbReference>
<organism evidence="3 4">
    <name type="scientific">Aspergillus sydowii CBS 593.65</name>
    <dbReference type="NCBI Taxonomy" id="1036612"/>
    <lineage>
        <taxon>Eukaryota</taxon>
        <taxon>Fungi</taxon>
        <taxon>Dikarya</taxon>
        <taxon>Ascomycota</taxon>
        <taxon>Pezizomycotina</taxon>
        <taxon>Eurotiomycetes</taxon>
        <taxon>Eurotiomycetidae</taxon>
        <taxon>Eurotiales</taxon>
        <taxon>Aspergillaceae</taxon>
        <taxon>Aspergillus</taxon>
        <taxon>Aspergillus subgen. Nidulantes</taxon>
    </lineage>
</organism>
<dbReference type="GO" id="GO:0008270">
    <property type="term" value="F:zinc ion binding"/>
    <property type="evidence" value="ECO:0007669"/>
    <property type="project" value="InterPro"/>
</dbReference>
<dbReference type="GO" id="GO:0006351">
    <property type="term" value="P:DNA-templated transcription"/>
    <property type="evidence" value="ECO:0007669"/>
    <property type="project" value="InterPro"/>
</dbReference>
<dbReference type="EMBL" id="KV878586">
    <property type="protein sequence ID" value="OJJ58856.1"/>
    <property type="molecule type" value="Genomic_DNA"/>
</dbReference>
<feature type="domain" description="Xylanolytic transcriptional activator regulatory" evidence="2">
    <location>
        <begin position="138"/>
        <end position="206"/>
    </location>
</feature>
<evidence type="ECO:0000313" key="3">
    <source>
        <dbReference type="EMBL" id="OJJ58856.1"/>
    </source>
</evidence>
<dbReference type="OrthoDB" id="103819at2759"/>
<proteinExistence type="predicted"/>
<evidence type="ECO:0000313" key="4">
    <source>
        <dbReference type="Proteomes" id="UP000184356"/>
    </source>
</evidence>
<dbReference type="STRING" id="1036612.A0A1L9THF1"/>
<dbReference type="CDD" id="cd12148">
    <property type="entry name" value="fungal_TF_MHR"/>
    <property type="match status" value="1"/>
</dbReference>
<dbReference type="Proteomes" id="UP000184356">
    <property type="component" value="Unassembled WGS sequence"/>
</dbReference>
<keyword evidence="1" id="KW-0539">Nucleus</keyword>
<reference evidence="4" key="1">
    <citation type="journal article" date="2017" name="Genome Biol.">
        <title>Comparative genomics reveals high biological diversity and specific adaptations in the industrially and medically important fungal genus Aspergillus.</title>
        <authorList>
            <person name="de Vries R.P."/>
            <person name="Riley R."/>
            <person name="Wiebenga A."/>
            <person name="Aguilar-Osorio G."/>
            <person name="Amillis S."/>
            <person name="Uchima C.A."/>
            <person name="Anderluh G."/>
            <person name="Asadollahi M."/>
            <person name="Askin M."/>
            <person name="Barry K."/>
            <person name="Battaglia E."/>
            <person name="Bayram O."/>
            <person name="Benocci T."/>
            <person name="Braus-Stromeyer S.A."/>
            <person name="Caldana C."/>
            <person name="Canovas D."/>
            <person name="Cerqueira G.C."/>
            <person name="Chen F."/>
            <person name="Chen W."/>
            <person name="Choi C."/>
            <person name="Clum A."/>
            <person name="Dos Santos R.A."/>
            <person name="Damasio A.R."/>
            <person name="Diallinas G."/>
            <person name="Emri T."/>
            <person name="Fekete E."/>
            <person name="Flipphi M."/>
            <person name="Freyberg S."/>
            <person name="Gallo A."/>
            <person name="Gournas C."/>
            <person name="Habgood R."/>
            <person name="Hainaut M."/>
            <person name="Harispe M.L."/>
            <person name="Henrissat B."/>
            <person name="Hilden K.S."/>
            <person name="Hope R."/>
            <person name="Hossain A."/>
            <person name="Karabika E."/>
            <person name="Karaffa L."/>
            <person name="Karanyi Z."/>
            <person name="Krasevec N."/>
            <person name="Kuo A."/>
            <person name="Kusch H."/>
            <person name="LaButti K."/>
            <person name="Lagendijk E.L."/>
            <person name="Lapidus A."/>
            <person name="Levasseur A."/>
            <person name="Lindquist E."/>
            <person name="Lipzen A."/>
            <person name="Logrieco A.F."/>
            <person name="MacCabe A."/>
            <person name="Maekelae M.R."/>
            <person name="Malavazi I."/>
            <person name="Melin P."/>
            <person name="Meyer V."/>
            <person name="Mielnichuk N."/>
            <person name="Miskei M."/>
            <person name="Molnar A.P."/>
            <person name="Mule G."/>
            <person name="Ngan C.Y."/>
            <person name="Orejas M."/>
            <person name="Orosz E."/>
            <person name="Ouedraogo J.P."/>
            <person name="Overkamp K.M."/>
            <person name="Park H.-S."/>
            <person name="Perrone G."/>
            <person name="Piumi F."/>
            <person name="Punt P.J."/>
            <person name="Ram A.F."/>
            <person name="Ramon A."/>
            <person name="Rauscher S."/>
            <person name="Record E."/>
            <person name="Riano-Pachon D.M."/>
            <person name="Robert V."/>
            <person name="Roehrig J."/>
            <person name="Ruller R."/>
            <person name="Salamov A."/>
            <person name="Salih N.S."/>
            <person name="Samson R.A."/>
            <person name="Sandor E."/>
            <person name="Sanguinetti M."/>
            <person name="Schuetze T."/>
            <person name="Sepcic K."/>
            <person name="Shelest E."/>
            <person name="Sherlock G."/>
            <person name="Sophianopoulou V."/>
            <person name="Squina F.M."/>
            <person name="Sun H."/>
            <person name="Susca A."/>
            <person name="Todd R.B."/>
            <person name="Tsang A."/>
            <person name="Unkles S.E."/>
            <person name="van de Wiele N."/>
            <person name="van Rossen-Uffink D."/>
            <person name="Oliveira J.V."/>
            <person name="Vesth T.C."/>
            <person name="Visser J."/>
            <person name="Yu J.-H."/>
            <person name="Zhou M."/>
            <person name="Andersen M.R."/>
            <person name="Archer D.B."/>
            <person name="Baker S.E."/>
            <person name="Benoit I."/>
            <person name="Brakhage A.A."/>
            <person name="Braus G.H."/>
            <person name="Fischer R."/>
            <person name="Frisvad J.C."/>
            <person name="Goldman G.H."/>
            <person name="Houbraken J."/>
            <person name="Oakley B."/>
            <person name="Pocsi I."/>
            <person name="Scazzocchio C."/>
            <person name="Seiboth B."/>
            <person name="vanKuyk P.A."/>
            <person name="Wortman J."/>
            <person name="Dyer P.S."/>
            <person name="Grigoriev I.V."/>
        </authorList>
    </citation>
    <scope>NUCLEOTIDE SEQUENCE [LARGE SCALE GENOMIC DNA]</scope>
    <source>
        <strain evidence="4">CBS 593.65</strain>
    </source>
</reference>
<dbReference type="Pfam" id="PF04082">
    <property type="entry name" value="Fungal_trans"/>
    <property type="match status" value="1"/>
</dbReference>
<dbReference type="PANTHER" id="PTHR46910">
    <property type="entry name" value="TRANSCRIPTION FACTOR PDR1"/>
    <property type="match status" value="1"/>
</dbReference>